<gene>
    <name evidence="3" type="ORF">GCM10022232_08360</name>
</gene>
<dbReference type="InterPro" id="IPR045431">
    <property type="entry name" value="EAD2"/>
</dbReference>
<keyword evidence="4" id="KW-1185">Reference proteome</keyword>
<name>A0ABP7Q9I2_9ACTN</name>
<feature type="domain" description="vWA-MoxR associated protein C-terminal" evidence="2">
    <location>
        <begin position="286"/>
        <end position="524"/>
    </location>
</feature>
<accession>A0ABP7Q9I2</accession>
<feature type="domain" description="Effector-associated" evidence="1">
    <location>
        <begin position="32"/>
        <end position="104"/>
    </location>
</feature>
<organism evidence="3 4">
    <name type="scientific">Streptomyces plumbiresistens</name>
    <dbReference type="NCBI Taxonomy" id="511811"/>
    <lineage>
        <taxon>Bacteria</taxon>
        <taxon>Bacillati</taxon>
        <taxon>Actinomycetota</taxon>
        <taxon>Actinomycetes</taxon>
        <taxon>Kitasatosporales</taxon>
        <taxon>Streptomycetaceae</taxon>
        <taxon>Streptomyces</taxon>
    </lineage>
</organism>
<evidence type="ECO:0000259" key="2">
    <source>
        <dbReference type="Pfam" id="PF20028"/>
    </source>
</evidence>
<evidence type="ECO:0000259" key="1">
    <source>
        <dbReference type="Pfam" id="PF19956"/>
    </source>
</evidence>
<sequence>MFRLRPWTGRGAMHRVDVMPWRTERLVERLLVESLADIPGLQSRQGRLDLIDDVGPPLRGAVREHDRARDHLREVVRTGRRTRALAPLRDVLLEREPDDGDAQWFALVVTVLTAPSGPLPADYMLMLVCELRERTPEFGMSAVSIYATERRRDGRPLDARTLPVALLRLYDERADTGDPSGSRTRMLRFLELLGEEATAHGQADRLVRLLARAPGRGRGTTGPVADLADPRARVNTGRQVVIQIRVEEAGPPGDENLPFSGRSYSLRGFHYESDGDDGPAFHCATDATEVFRGDELDRRGREFLLAWNEQAEAGRGAEKRYEFLLPDSLLGYPAELWPGGPSGVPLSHSGRVVVRSLDRYDDSTIRARWASRWEALDRDCLPGDALERIGWMSPDPVDGANRPDEPWSCPDGKYPPLRLTDPADVEDWLRDHKDLSCLGLGAPYQLHDPLVREAVRDALMYDGIPVMVWRRDAGDPGALLDALRRGCPPALLAELPDSVHEARRYRRRDPLSVGNHITLLWDDPTCVFRNQNSRLPGTRGTGEGAA</sequence>
<evidence type="ECO:0000313" key="3">
    <source>
        <dbReference type="EMBL" id="GAA3978813.1"/>
    </source>
</evidence>
<proteinExistence type="predicted"/>
<dbReference type="Proteomes" id="UP001500456">
    <property type="component" value="Unassembled WGS sequence"/>
</dbReference>
<evidence type="ECO:0000313" key="4">
    <source>
        <dbReference type="Proteomes" id="UP001500456"/>
    </source>
</evidence>
<dbReference type="Pfam" id="PF20028">
    <property type="entry name" value="VMAP-C"/>
    <property type="match status" value="1"/>
</dbReference>
<dbReference type="Pfam" id="PF19956">
    <property type="entry name" value="EAD2"/>
    <property type="match status" value="1"/>
</dbReference>
<comment type="caution">
    <text evidence="3">The sequence shown here is derived from an EMBL/GenBank/DDBJ whole genome shotgun (WGS) entry which is preliminary data.</text>
</comment>
<dbReference type="InterPro" id="IPR045450">
    <property type="entry name" value="VMAP_C"/>
</dbReference>
<dbReference type="EMBL" id="BAAAZX010000002">
    <property type="protein sequence ID" value="GAA3978813.1"/>
    <property type="molecule type" value="Genomic_DNA"/>
</dbReference>
<protein>
    <submittedName>
        <fullName evidence="3">Uncharacterized protein</fullName>
    </submittedName>
</protein>
<reference evidence="4" key="1">
    <citation type="journal article" date="2019" name="Int. J. Syst. Evol. Microbiol.">
        <title>The Global Catalogue of Microorganisms (GCM) 10K type strain sequencing project: providing services to taxonomists for standard genome sequencing and annotation.</title>
        <authorList>
            <consortium name="The Broad Institute Genomics Platform"/>
            <consortium name="The Broad Institute Genome Sequencing Center for Infectious Disease"/>
            <person name="Wu L."/>
            <person name="Ma J."/>
        </authorList>
    </citation>
    <scope>NUCLEOTIDE SEQUENCE [LARGE SCALE GENOMIC DNA]</scope>
    <source>
        <strain evidence="4">JCM 16924</strain>
    </source>
</reference>